<dbReference type="Proteomes" id="UP000575241">
    <property type="component" value="Unassembled WGS sequence"/>
</dbReference>
<evidence type="ECO:0000313" key="2">
    <source>
        <dbReference type="EMBL" id="MBB4840692.1"/>
    </source>
</evidence>
<protein>
    <recommendedName>
        <fullName evidence="4">DUF4157 domain-containing protein</fullName>
    </recommendedName>
</protein>
<comment type="caution">
    <text evidence="2">The sequence shown here is derived from an EMBL/GenBank/DDBJ whole genome shotgun (WGS) entry which is preliminary data.</text>
</comment>
<sequence>MSLGCRNLSNLSRREVLAGAVLLGLPARAWAAEDFAIDWQGGEQTPEIAASLAAQIALVKALQVSDEARDFFAAQVITVDREAGTKTRAGPRGVFFARVVQPVENPVLLHELIHRWQLLKMPGGQQNPDVQRFYREAVASGRWPAQAYMLTNAFEFFAMTASVVLHGDAARPPFRRENVRAKAPELYAFIVKTFGLRTG</sequence>
<organism evidence="2 3">
    <name type="scientific">Sphingomonas kyeonggiensis</name>
    <dbReference type="NCBI Taxonomy" id="1268553"/>
    <lineage>
        <taxon>Bacteria</taxon>
        <taxon>Pseudomonadati</taxon>
        <taxon>Pseudomonadota</taxon>
        <taxon>Alphaproteobacteria</taxon>
        <taxon>Sphingomonadales</taxon>
        <taxon>Sphingomonadaceae</taxon>
        <taxon>Sphingomonas</taxon>
    </lineage>
</organism>
<feature type="chain" id="PRO_5031062365" description="DUF4157 domain-containing protein" evidence="1">
    <location>
        <begin position="32"/>
        <end position="199"/>
    </location>
</feature>
<evidence type="ECO:0000313" key="3">
    <source>
        <dbReference type="Proteomes" id="UP000575241"/>
    </source>
</evidence>
<evidence type="ECO:0000256" key="1">
    <source>
        <dbReference type="SAM" id="SignalP"/>
    </source>
</evidence>
<evidence type="ECO:0008006" key="4">
    <source>
        <dbReference type="Google" id="ProtNLM"/>
    </source>
</evidence>
<feature type="signal peptide" evidence="1">
    <location>
        <begin position="1"/>
        <end position="31"/>
    </location>
</feature>
<proteinExistence type="predicted"/>
<accession>A0A7W7NU85</accession>
<keyword evidence="3" id="KW-1185">Reference proteome</keyword>
<gene>
    <name evidence="2" type="ORF">HNP52_003784</name>
</gene>
<keyword evidence="1" id="KW-0732">Signal</keyword>
<name>A0A7W7NU85_9SPHN</name>
<reference evidence="2 3" key="1">
    <citation type="submission" date="2020-08" db="EMBL/GenBank/DDBJ databases">
        <title>Functional genomics of gut bacteria from endangered species of beetles.</title>
        <authorList>
            <person name="Carlos-Shanley C."/>
        </authorList>
    </citation>
    <scope>NUCLEOTIDE SEQUENCE [LARGE SCALE GENOMIC DNA]</scope>
    <source>
        <strain evidence="2 3">S00224</strain>
    </source>
</reference>
<dbReference type="EMBL" id="JACHLN010000003">
    <property type="protein sequence ID" value="MBB4840692.1"/>
    <property type="molecule type" value="Genomic_DNA"/>
</dbReference>
<dbReference type="AlphaFoldDB" id="A0A7W7NU85"/>